<organism evidence="4 5">
    <name type="scientific">Nocardiopsis coralli</name>
    <dbReference type="NCBI Taxonomy" id="2772213"/>
    <lineage>
        <taxon>Bacteria</taxon>
        <taxon>Bacillati</taxon>
        <taxon>Actinomycetota</taxon>
        <taxon>Actinomycetes</taxon>
        <taxon>Streptosporangiales</taxon>
        <taxon>Nocardiopsidaceae</taxon>
        <taxon>Nocardiopsis</taxon>
    </lineage>
</organism>
<feature type="transmembrane region" description="Helical" evidence="1">
    <location>
        <begin position="179"/>
        <end position="198"/>
    </location>
</feature>
<evidence type="ECO:0000313" key="5">
    <source>
        <dbReference type="Proteomes" id="UP000806528"/>
    </source>
</evidence>
<gene>
    <name evidence="4" type="ORF">IDM40_21790</name>
</gene>
<dbReference type="GO" id="GO:0016746">
    <property type="term" value="F:acyltransferase activity"/>
    <property type="evidence" value="ECO:0007669"/>
    <property type="project" value="UniProtKB-KW"/>
</dbReference>
<keyword evidence="4" id="KW-0012">Acyltransferase</keyword>
<name>A0ABR9PBV0_9ACTN</name>
<dbReference type="EMBL" id="JADBGI010000023">
    <property type="protein sequence ID" value="MBE3001304.1"/>
    <property type="molecule type" value="Genomic_DNA"/>
</dbReference>
<feature type="transmembrane region" description="Helical" evidence="1">
    <location>
        <begin position="300"/>
        <end position="321"/>
    </location>
</feature>
<dbReference type="InterPro" id="IPR043968">
    <property type="entry name" value="SGNH"/>
</dbReference>
<keyword evidence="1" id="KW-0812">Transmembrane</keyword>
<dbReference type="PANTHER" id="PTHR23028:SF53">
    <property type="entry name" value="ACYL_TRANSF_3 DOMAIN-CONTAINING PROTEIN"/>
    <property type="match status" value="1"/>
</dbReference>
<feature type="domain" description="SGNH" evidence="3">
    <location>
        <begin position="451"/>
        <end position="668"/>
    </location>
</feature>
<keyword evidence="1" id="KW-0472">Membrane</keyword>
<feature type="transmembrane region" description="Helical" evidence="1">
    <location>
        <begin position="145"/>
        <end position="167"/>
    </location>
</feature>
<evidence type="ECO:0000259" key="3">
    <source>
        <dbReference type="Pfam" id="PF19040"/>
    </source>
</evidence>
<reference evidence="4 5" key="1">
    <citation type="submission" date="2020-09" db="EMBL/GenBank/DDBJ databases">
        <title>Diversity and distribution of actinomycetes associated with coral in the coast of Hainan.</title>
        <authorList>
            <person name="Li F."/>
        </authorList>
    </citation>
    <scope>NUCLEOTIDE SEQUENCE [LARGE SCALE GENOMIC DNA]</scope>
    <source>
        <strain evidence="4 5">HNM0947</strain>
    </source>
</reference>
<dbReference type="Pfam" id="PF01757">
    <property type="entry name" value="Acyl_transf_3"/>
    <property type="match status" value="1"/>
</dbReference>
<feature type="domain" description="Acyltransferase 3" evidence="2">
    <location>
        <begin position="18"/>
        <end position="345"/>
    </location>
</feature>
<sequence length="677" mass="73656">MSATPSSTPVSRPRHRPEIEGLRAVAVLLVVVYHVWFGRVSGGVDVFLLLTGFLITGSLLRMLERDGRIAFTAFISRLARRLVPLAAVALGGVLALTFVFLPASRWPGVLEEVRAAALYHENWVLAQKAVDYLAREEALSPVQHFWSLSIQGQFYVLWPLLLALAAFAASRLGTSVRRASLAAVSVVFAASFAYSVWMTGTDQAWAYFDTGARLWEPAFGAVLALVVHRLDLPARLRLVLGWTGLAALVLCGALVPVSTMFPGWIALWPTGAAVLVIVAGTTGSRYGADRLLTWGPLTRIGGLSYGLYLWHWPLLVVYLHLTDRSTATLLGGAGVVALSFALAWISHRAVDGGVTRLMRDRRTPARSMALAASFLVPLMAGSLLWSGQIVREEEARAELAEEVSSYPGALSLADADADTATDAYPAGGEMPILPDPVLAEEDLSDHHDQGCHVNLEETEVVVCEEGPEDAEHTLAMVGASRVAHWYPAVQEVAQEHGWRLVSFTKSGCQFSAETPMRDGEVFEECQEWNEDAMEVLSDLEPDALLTSSTTANPSGERLPDGFVDRWEELGDLGIDVLGVRDLPRRDYQTAECVEGGLESDCTSPAAYSHEETDPAEERTLPEHVSTFDLTEYVCPGGQCDAVVGNVLVFWDHSHMTATYARTLVPMMEDSLLEATGW</sequence>
<feature type="transmembrane region" description="Helical" evidence="1">
    <location>
        <begin position="327"/>
        <end position="346"/>
    </location>
</feature>
<dbReference type="InterPro" id="IPR050879">
    <property type="entry name" value="Acyltransferase_3"/>
</dbReference>
<dbReference type="Pfam" id="PF19040">
    <property type="entry name" value="SGNH"/>
    <property type="match status" value="1"/>
</dbReference>
<evidence type="ECO:0000256" key="1">
    <source>
        <dbReference type="SAM" id="Phobius"/>
    </source>
</evidence>
<feature type="transmembrane region" description="Helical" evidence="1">
    <location>
        <begin position="21"/>
        <end position="37"/>
    </location>
</feature>
<feature type="transmembrane region" description="Helical" evidence="1">
    <location>
        <begin position="204"/>
        <end position="227"/>
    </location>
</feature>
<feature type="transmembrane region" description="Helical" evidence="1">
    <location>
        <begin position="265"/>
        <end position="288"/>
    </location>
</feature>
<feature type="transmembrane region" description="Helical" evidence="1">
    <location>
        <begin position="82"/>
        <end position="101"/>
    </location>
</feature>
<evidence type="ECO:0000259" key="2">
    <source>
        <dbReference type="Pfam" id="PF01757"/>
    </source>
</evidence>
<protein>
    <submittedName>
        <fullName evidence="4">Acyltransferase</fullName>
    </submittedName>
</protein>
<accession>A0ABR9PBV0</accession>
<dbReference type="RefSeq" id="WP_193123905.1">
    <property type="nucleotide sequence ID" value="NZ_JADBGI010000023.1"/>
</dbReference>
<dbReference type="Proteomes" id="UP000806528">
    <property type="component" value="Unassembled WGS sequence"/>
</dbReference>
<feature type="transmembrane region" description="Helical" evidence="1">
    <location>
        <begin position="239"/>
        <end position="259"/>
    </location>
</feature>
<evidence type="ECO:0000313" key="4">
    <source>
        <dbReference type="EMBL" id="MBE3001304.1"/>
    </source>
</evidence>
<feature type="transmembrane region" description="Helical" evidence="1">
    <location>
        <begin position="367"/>
        <end position="385"/>
    </location>
</feature>
<feature type="transmembrane region" description="Helical" evidence="1">
    <location>
        <begin position="43"/>
        <end position="61"/>
    </location>
</feature>
<dbReference type="PANTHER" id="PTHR23028">
    <property type="entry name" value="ACETYLTRANSFERASE"/>
    <property type="match status" value="1"/>
</dbReference>
<comment type="caution">
    <text evidence="4">The sequence shown here is derived from an EMBL/GenBank/DDBJ whole genome shotgun (WGS) entry which is preliminary data.</text>
</comment>
<keyword evidence="4" id="KW-0808">Transferase</keyword>
<dbReference type="InterPro" id="IPR002656">
    <property type="entry name" value="Acyl_transf_3_dom"/>
</dbReference>
<keyword evidence="1" id="KW-1133">Transmembrane helix</keyword>
<keyword evidence="5" id="KW-1185">Reference proteome</keyword>
<proteinExistence type="predicted"/>